<dbReference type="PROSITE" id="PS51257">
    <property type="entry name" value="PROKAR_LIPOPROTEIN"/>
    <property type="match status" value="1"/>
</dbReference>
<dbReference type="RefSeq" id="WP_150412803.1">
    <property type="nucleotide sequence ID" value="NZ_VYQF01000001.1"/>
</dbReference>
<gene>
    <name evidence="1" type="ORF">FW778_01500</name>
</gene>
<comment type="caution">
    <text evidence="1">The sequence shown here is derived from an EMBL/GenBank/DDBJ whole genome shotgun (WGS) entry which is preliminary data.</text>
</comment>
<reference evidence="1 2" key="1">
    <citation type="submission" date="2019-09" db="EMBL/GenBank/DDBJ databases">
        <title>Draft genome sequence of Ginsengibacter sp. BR5-29.</title>
        <authorList>
            <person name="Im W.-T."/>
        </authorList>
    </citation>
    <scope>NUCLEOTIDE SEQUENCE [LARGE SCALE GENOMIC DNA]</scope>
    <source>
        <strain evidence="1 2">BR5-29</strain>
    </source>
</reference>
<dbReference type="AlphaFoldDB" id="A0A5J5ILJ6"/>
<organism evidence="1 2">
    <name type="scientific">Ginsengibacter hankyongi</name>
    <dbReference type="NCBI Taxonomy" id="2607284"/>
    <lineage>
        <taxon>Bacteria</taxon>
        <taxon>Pseudomonadati</taxon>
        <taxon>Bacteroidota</taxon>
        <taxon>Chitinophagia</taxon>
        <taxon>Chitinophagales</taxon>
        <taxon>Chitinophagaceae</taxon>
        <taxon>Ginsengibacter</taxon>
    </lineage>
</organism>
<accession>A0A5J5ILJ6</accession>
<evidence type="ECO:0000313" key="1">
    <source>
        <dbReference type="EMBL" id="KAA9040744.1"/>
    </source>
</evidence>
<protein>
    <submittedName>
        <fullName evidence="1">Uncharacterized protein</fullName>
    </submittedName>
</protein>
<dbReference type="Gene3D" id="2.60.120.200">
    <property type="match status" value="1"/>
</dbReference>
<dbReference type="EMBL" id="VYQF01000001">
    <property type="protein sequence ID" value="KAA9040744.1"/>
    <property type="molecule type" value="Genomic_DNA"/>
</dbReference>
<sequence>MRKPFGAKLLFISSLATFIIYSCKDDHHLTVAPPVPNQSFVEEFDTVTAAVARGWQFINASDPKGTGEWQNGGGNPPLFNAYSNKGKNAGFIGADYQSTSAQQGTISNWLISPSITMQNGDRIIFYTRAWQLFDGVSDTTDFGNSLELRMNPIKDTVDAGNGLSTGGFSKLLLDINPDLVYSSVLHPALFAYPSQWTRFDVTVTGLTAPLKSRFAFRYFVTNGGSNGNASGIGIDSVAYKSTGY</sequence>
<proteinExistence type="predicted"/>
<dbReference type="Proteomes" id="UP000326903">
    <property type="component" value="Unassembled WGS sequence"/>
</dbReference>
<evidence type="ECO:0000313" key="2">
    <source>
        <dbReference type="Proteomes" id="UP000326903"/>
    </source>
</evidence>
<dbReference type="NCBIfam" id="NF038128">
    <property type="entry name" value="choice_anch_J"/>
    <property type="match status" value="1"/>
</dbReference>
<name>A0A5J5ILJ6_9BACT</name>
<keyword evidence="2" id="KW-1185">Reference proteome</keyword>